<gene>
    <name evidence="1" type="ORF">EV421DRAFT_1908377</name>
</gene>
<dbReference type="Proteomes" id="UP001175226">
    <property type="component" value="Unassembled WGS sequence"/>
</dbReference>
<evidence type="ECO:0000313" key="1">
    <source>
        <dbReference type="EMBL" id="KAK0435875.1"/>
    </source>
</evidence>
<proteinExistence type="predicted"/>
<name>A0AA39MJM8_9AGAR</name>
<keyword evidence="2" id="KW-1185">Reference proteome</keyword>
<organism evidence="1 2">
    <name type="scientific">Armillaria borealis</name>
    <dbReference type="NCBI Taxonomy" id="47425"/>
    <lineage>
        <taxon>Eukaryota</taxon>
        <taxon>Fungi</taxon>
        <taxon>Dikarya</taxon>
        <taxon>Basidiomycota</taxon>
        <taxon>Agaricomycotina</taxon>
        <taxon>Agaricomycetes</taxon>
        <taxon>Agaricomycetidae</taxon>
        <taxon>Agaricales</taxon>
        <taxon>Marasmiineae</taxon>
        <taxon>Physalacriaceae</taxon>
        <taxon>Armillaria</taxon>
    </lineage>
</organism>
<sequence>MSCRIANGLVTDQGPLTSSRFEFILTRRYTLTHLFADKQYEHFSQLGPQFKATLFSCPLGLDQHPIYNWFVRTLDAFWVQWPIEDDPLLFEPEFEEEKTWRSKEIMSLFMMGLEERWSNPTLRPEGDAGSVECMFILMWYLHDVIDNLFLSLKEDPPTKANLQDTLGINLTAVVLTQSVWHTTAKMLFPTVCKPKMLSAPV</sequence>
<reference evidence="1" key="1">
    <citation type="submission" date="2023-06" db="EMBL/GenBank/DDBJ databases">
        <authorList>
            <consortium name="Lawrence Berkeley National Laboratory"/>
            <person name="Ahrendt S."/>
            <person name="Sahu N."/>
            <person name="Indic B."/>
            <person name="Wong-Bajracharya J."/>
            <person name="Merenyi Z."/>
            <person name="Ke H.-M."/>
            <person name="Monk M."/>
            <person name="Kocsube S."/>
            <person name="Drula E."/>
            <person name="Lipzen A."/>
            <person name="Balint B."/>
            <person name="Henrissat B."/>
            <person name="Andreopoulos B."/>
            <person name="Martin F.M."/>
            <person name="Harder C.B."/>
            <person name="Rigling D."/>
            <person name="Ford K.L."/>
            <person name="Foster G.D."/>
            <person name="Pangilinan J."/>
            <person name="Papanicolaou A."/>
            <person name="Barry K."/>
            <person name="LaButti K."/>
            <person name="Viragh M."/>
            <person name="Koriabine M."/>
            <person name="Yan M."/>
            <person name="Riley R."/>
            <person name="Champramary S."/>
            <person name="Plett K.L."/>
            <person name="Tsai I.J."/>
            <person name="Slot J."/>
            <person name="Sipos G."/>
            <person name="Plett J."/>
            <person name="Nagy L.G."/>
            <person name="Grigoriev I.V."/>
        </authorList>
    </citation>
    <scope>NUCLEOTIDE SEQUENCE</scope>
    <source>
        <strain evidence="1">FPL87.14</strain>
    </source>
</reference>
<dbReference type="EMBL" id="JAUEPT010000059">
    <property type="protein sequence ID" value="KAK0435875.1"/>
    <property type="molecule type" value="Genomic_DNA"/>
</dbReference>
<evidence type="ECO:0000313" key="2">
    <source>
        <dbReference type="Proteomes" id="UP001175226"/>
    </source>
</evidence>
<dbReference type="AlphaFoldDB" id="A0AA39MJM8"/>
<accession>A0AA39MJM8</accession>
<protein>
    <submittedName>
        <fullName evidence="1">Uncharacterized protein</fullName>
    </submittedName>
</protein>
<comment type="caution">
    <text evidence="1">The sequence shown here is derived from an EMBL/GenBank/DDBJ whole genome shotgun (WGS) entry which is preliminary data.</text>
</comment>